<evidence type="ECO:0000313" key="2">
    <source>
        <dbReference type="EMBL" id="AQA29233.1"/>
    </source>
</evidence>
<dbReference type="EMBL" id="KX943062">
    <property type="protein sequence ID" value="AQA29233.1"/>
    <property type="molecule type" value="Genomic_DNA"/>
</dbReference>
<dbReference type="InterPro" id="IPR052820">
    <property type="entry name" value="PhiA_domain"/>
</dbReference>
<dbReference type="Proteomes" id="UP000756132">
    <property type="component" value="Chromosome 3"/>
</dbReference>
<sequence>MKLTSFIVFAPAALAAATPGAAPQSGTSKPLRFSGMSIRPASPIDSGSINANGGEFWIGKPTKTNCPKDTPAVADACKHANNKQTIFDYLNAQPTLSLDVGVPGGQQVYVNKDTGRLRFTTAHSAHQDGTPEAKGFSIVHDAKFQFEKKDWIACPEGPKGTYSVYAAAYKKADKKCLGFTWNVIKLDDKVPSAWQYN</sequence>
<feature type="signal peptide" evidence="1">
    <location>
        <begin position="1"/>
        <end position="17"/>
    </location>
</feature>
<dbReference type="OMA" id="DACKHAN"/>
<evidence type="ECO:0000256" key="1">
    <source>
        <dbReference type="SAM" id="SignalP"/>
    </source>
</evidence>
<feature type="chain" id="PRO_5040573426" evidence="1">
    <location>
        <begin position="18"/>
        <end position="197"/>
    </location>
</feature>
<dbReference type="OrthoDB" id="5430620at2759"/>
<reference evidence="2" key="1">
    <citation type="submission" date="2016-10" db="EMBL/GenBank/DDBJ databases">
        <title>Novel effectors identified in the apoplast of Cladosporium fulvum-infected tomato.</title>
        <authorList>
            <person name="Mesarich C.H."/>
            <person name="de Wit P.J.G.M."/>
        </authorList>
    </citation>
    <scope>NUCLEOTIDE SEQUENCE</scope>
    <source>
        <strain evidence="2">0WU</strain>
    </source>
</reference>
<dbReference type="EMBL" id="CP090165">
    <property type="protein sequence ID" value="UJO15491.1"/>
    <property type="molecule type" value="Genomic_DNA"/>
</dbReference>
<evidence type="ECO:0000313" key="4">
    <source>
        <dbReference type="Proteomes" id="UP000756132"/>
    </source>
</evidence>
<accession>A0A1P8YXK2</accession>
<organism evidence="2">
    <name type="scientific">Passalora fulva</name>
    <name type="common">Tomato leaf mold</name>
    <name type="synonym">Cladosporium fulvum</name>
    <dbReference type="NCBI Taxonomy" id="5499"/>
    <lineage>
        <taxon>Eukaryota</taxon>
        <taxon>Fungi</taxon>
        <taxon>Dikarya</taxon>
        <taxon>Ascomycota</taxon>
        <taxon>Pezizomycotina</taxon>
        <taxon>Dothideomycetes</taxon>
        <taxon>Dothideomycetidae</taxon>
        <taxon>Mycosphaerellales</taxon>
        <taxon>Mycosphaerellaceae</taxon>
        <taxon>Fulvia</taxon>
    </lineage>
</organism>
<keyword evidence="1" id="KW-0732">Signal</keyword>
<dbReference type="AlphaFoldDB" id="A0A1P8YXK2"/>
<reference evidence="3" key="3">
    <citation type="journal article" date="2022" name="Microb. Genom.">
        <title>A chromosome-scale genome assembly of the tomato pathogen Cladosporium fulvum reveals a compartmentalized genome architecture and the presence of a dispensable chromosome.</title>
        <authorList>
            <person name="Zaccaron A.Z."/>
            <person name="Chen L.H."/>
            <person name="Samaras A."/>
            <person name="Stergiopoulos I."/>
        </authorList>
    </citation>
    <scope>NUCLEOTIDE SEQUENCE</scope>
    <source>
        <strain evidence="3">Race5_Kim</strain>
    </source>
</reference>
<gene>
    <name evidence="2" type="primary">Ecp32-1</name>
    <name evidence="3" type="ORF">CLAFUR5_14688</name>
</gene>
<proteinExistence type="predicted"/>
<protein>
    <submittedName>
        <fullName evidence="3">Ecp32-1</fullName>
    </submittedName>
    <submittedName>
        <fullName evidence="2">Extracellular protein 32-1</fullName>
    </submittedName>
</protein>
<keyword evidence="4" id="KW-1185">Reference proteome</keyword>
<dbReference type="PANTHER" id="PTHR42047:SF1">
    <property type="entry name" value="PROTEIN, PUTATIVE (AFU_ORTHOLOGUE AFUA_6G03560)-RELATED"/>
    <property type="match status" value="1"/>
</dbReference>
<dbReference type="PANTHER" id="PTHR42047">
    <property type="entry name" value="PROTEIN, PUTATIVE (AFU_ORTHOLOGUE AFUA_6G03560)-RELATED"/>
    <property type="match status" value="1"/>
</dbReference>
<name>A0A1P8YXK2_PASFU</name>
<reference evidence="3" key="2">
    <citation type="submission" date="2021-12" db="EMBL/GenBank/DDBJ databases">
        <authorList>
            <person name="Zaccaron A."/>
            <person name="Stergiopoulos I."/>
        </authorList>
    </citation>
    <scope>NUCLEOTIDE SEQUENCE</scope>
    <source>
        <strain evidence="3">Race5_Kim</strain>
    </source>
</reference>
<evidence type="ECO:0000313" key="3">
    <source>
        <dbReference type="EMBL" id="UJO15491.1"/>
    </source>
</evidence>